<sequence length="209" mass="24030">MTRSVPIFETLLATRPDRKWYDDFRAKLKKYEQSCSRDQIPSDRLEFADQQVLFVFLARLDSIHHSKNTPMMFLTEAATSSFSDKNIHSPFDFFRDMARRQASVPVGLSAGFGYLFVSQIISCDGNKSLVESDSEDARNKTWWENHAKAVFRVARSASEFPGRVEQQFAIVYATMFGDTQSELFVTAPAMSAFNRRNEDAKRFFDAIFL</sequence>
<gene>
    <name evidence="1" type="ORF">BXZ70DRAFT_801374</name>
</gene>
<dbReference type="Proteomes" id="UP000813824">
    <property type="component" value="Unassembled WGS sequence"/>
</dbReference>
<accession>A0A8K0XRL7</accession>
<keyword evidence="2" id="KW-1185">Reference proteome</keyword>
<protein>
    <submittedName>
        <fullName evidence="1">Uncharacterized protein</fullName>
    </submittedName>
</protein>
<organism evidence="1 2">
    <name type="scientific">Cristinia sonorae</name>
    <dbReference type="NCBI Taxonomy" id="1940300"/>
    <lineage>
        <taxon>Eukaryota</taxon>
        <taxon>Fungi</taxon>
        <taxon>Dikarya</taxon>
        <taxon>Basidiomycota</taxon>
        <taxon>Agaricomycotina</taxon>
        <taxon>Agaricomycetes</taxon>
        <taxon>Agaricomycetidae</taxon>
        <taxon>Agaricales</taxon>
        <taxon>Pleurotineae</taxon>
        <taxon>Stephanosporaceae</taxon>
        <taxon>Cristinia</taxon>
    </lineage>
</organism>
<proteinExistence type="predicted"/>
<reference evidence="1" key="1">
    <citation type="journal article" date="2021" name="New Phytol.">
        <title>Evolutionary innovations through gain and loss of genes in the ectomycorrhizal Boletales.</title>
        <authorList>
            <person name="Wu G."/>
            <person name="Miyauchi S."/>
            <person name="Morin E."/>
            <person name="Kuo A."/>
            <person name="Drula E."/>
            <person name="Varga T."/>
            <person name="Kohler A."/>
            <person name="Feng B."/>
            <person name="Cao Y."/>
            <person name="Lipzen A."/>
            <person name="Daum C."/>
            <person name="Hundley H."/>
            <person name="Pangilinan J."/>
            <person name="Johnson J."/>
            <person name="Barry K."/>
            <person name="LaButti K."/>
            <person name="Ng V."/>
            <person name="Ahrendt S."/>
            <person name="Min B."/>
            <person name="Choi I.G."/>
            <person name="Park H."/>
            <person name="Plett J.M."/>
            <person name="Magnuson J."/>
            <person name="Spatafora J.W."/>
            <person name="Nagy L.G."/>
            <person name="Henrissat B."/>
            <person name="Grigoriev I.V."/>
            <person name="Yang Z.L."/>
            <person name="Xu J."/>
            <person name="Martin F.M."/>
        </authorList>
    </citation>
    <scope>NUCLEOTIDE SEQUENCE</scope>
    <source>
        <strain evidence="1">KKN 215</strain>
    </source>
</reference>
<name>A0A8K0XRL7_9AGAR</name>
<dbReference type="AlphaFoldDB" id="A0A8K0XRL7"/>
<comment type="caution">
    <text evidence="1">The sequence shown here is derived from an EMBL/GenBank/DDBJ whole genome shotgun (WGS) entry which is preliminary data.</text>
</comment>
<evidence type="ECO:0000313" key="2">
    <source>
        <dbReference type="Proteomes" id="UP000813824"/>
    </source>
</evidence>
<dbReference type="EMBL" id="JAEVFJ010000009">
    <property type="protein sequence ID" value="KAH8102705.1"/>
    <property type="molecule type" value="Genomic_DNA"/>
</dbReference>
<evidence type="ECO:0000313" key="1">
    <source>
        <dbReference type="EMBL" id="KAH8102705.1"/>
    </source>
</evidence>